<keyword evidence="2" id="KW-1185">Reference proteome</keyword>
<name>A0ABQ4ZDR8_9ASTR</name>
<evidence type="ECO:0000313" key="2">
    <source>
        <dbReference type="Proteomes" id="UP001151760"/>
    </source>
</evidence>
<protein>
    <submittedName>
        <fullName evidence="1">Uncharacterized protein</fullName>
    </submittedName>
</protein>
<reference evidence="1" key="1">
    <citation type="journal article" date="2022" name="Int. J. Mol. Sci.">
        <title>Draft Genome of Tanacetum Coccineum: Genomic Comparison of Closely Related Tanacetum-Family Plants.</title>
        <authorList>
            <person name="Yamashiro T."/>
            <person name="Shiraishi A."/>
            <person name="Nakayama K."/>
            <person name="Satake H."/>
        </authorList>
    </citation>
    <scope>NUCLEOTIDE SEQUENCE</scope>
</reference>
<accession>A0ABQ4ZDR8</accession>
<organism evidence="1 2">
    <name type="scientific">Tanacetum coccineum</name>
    <dbReference type="NCBI Taxonomy" id="301880"/>
    <lineage>
        <taxon>Eukaryota</taxon>
        <taxon>Viridiplantae</taxon>
        <taxon>Streptophyta</taxon>
        <taxon>Embryophyta</taxon>
        <taxon>Tracheophyta</taxon>
        <taxon>Spermatophyta</taxon>
        <taxon>Magnoliopsida</taxon>
        <taxon>eudicotyledons</taxon>
        <taxon>Gunneridae</taxon>
        <taxon>Pentapetalae</taxon>
        <taxon>asterids</taxon>
        <taxon>campanulids</taxon>
        <taxon>Asterales</taxon>
        <taxon>Asteraceae</taxon>
        <taxon>Asteroideae</taxon>
        <taxon>Anthemideae</taxon>
        <taxon>Anthemidinae</taxon>
        <taxon>Tanacetum</taxon>
    </lineage>
</organism>
<proteinExistence type="predicted"/>
<dbReference type="EMBL" id="BQNB010011266">
    <property type="protein sequence ID" value="GJS88354.1"/>
    <property type="molecule type" value="Genomic_DNA"/>
</dbReference>
<evidence type="ECO:0000313" key="1">
    <source>
        <dbReference type="EMBL" id="GJS88354.1"/>
    </source>
</evidence>
<sequence>MMRATTTFLRGEVAASNQSRKKTLLTWKQQETGRKQNFDKRGDFMNQQRQIEELIKAGKMSHVIKELKQGSGKDQLKTAKKEEAFRKDKAMVILMVQPWQRVARQRVTQSFSPDPEISFPPLGDEDEAEGPMIIKAEIGGHFIHRIYVDGGRL</sequence>
<dbReference type="Proteomes" id="UP001151760">
    <property type="component" value="Unassembled WGS sequence"/>
</dbReference>
<reference evidence="1" key="2">
    <citation type="submission" date="2022-01" db="EMBL/GenBank/DDBJ databases">
        <authorList>
            <person name="Yamashiro T."/>
            <person name="Shiraishi A."/>
            <person name="Satake H."/>
            <person name="Nakayama K."/>
        </authorList>
    </citation>
    <scope>NUCLEOTIDE SEQUENCE</scope>
</reference>
<comment type="caution">
    <text evidence="1">The sequence shown here is derived from an EMBL/GenBank/DDBJ whole genome shotgun (WGS) entry which is preliminary data.</text>
</comment>
<gene>
    <name evidence="1" type="ORF">Tco_0770990</name>
</gene>